<evidence type="ECO:0000256" key="3">
    <source>
        <dbReference type="SAM" id="MobiDB-lite"/>
    </source>
</evidence>
<keyword evidence="4" id="KW-0812">Transmembrane</keyword>
<comment type="caution">
    <text evidence="6">The sequence shown here is derived from an EMBL/GenBank/DDBJ whole genome shotgun (WGS) entry which is preliminary data.</text>
</comment>
<protein>
    <recommendedName>
        <fullName evidence="2">Anti-sigma-W factor RsiW</fullName>
    </recommendedName>
</protein>
<sequence length="367" mass="39132">MNCEEVMELMQRSLDGDLDKAETSRMKEHIQTCPDCAAMFERLTLLSDNLAQLPRVVPSFSIVDSILPQLEMIELAANAPQEAIRLEQPAQRTSRSARKSVYRRLAGAIAAGVAAGLLIVSWPSLRPPQSDQNNSFNAASVSSSGSNAASSSPSASVTDQTARQFSVSGEDQYGDLEGASPKMEAGQPAASSEPSFFSEPNEPEPGISEPDSTPLQESADTRGFAEEPNEGNAPMTSFGAVDSGGTPAPEDEPGVEPSEEPAATLQVPMSSGFAIAPPVVWASPDGKYEAVIEENRLKVYQLADGSLLFESEEHPDSTIGDIVWDDDTGVLHYTRTDASGEAVRLEWTAASSQEQPEADSPESEDRP</sequence>
<proteinExistence type="inferred from homology"/>
<feature type="region of interest" description="Disordered" evidence="3">
    <location>
        <begin position="348"/>
        <end position="367"/>
    </location>
</feature>
<organism evidence="6 7">
    <name type="scientific">Cohnella lubricantis</name>
    <dbReference type="NCBI Taxonomy" id="2163172"/>
    <lineage>
        <taxon>Bacteria</taxon>
        <taxon>Bacillati</taxon>
        <taxon>Bacillota</taxon>
        <taxon>Bacilli</taxon>
        <taxon>Bacillales</taxon>
        <taxon>Paenibacillaceae</taxon>
        <taxon>Cohnella</taxon>
    </lineage>
</organism>
<keyword evidence="7" id="KW-1185">Reference proteome</keyword>
<feature type="compositionally biased region" description="Low complexity" evidence="3">
    <location>
        <begin position="133"/>
        <end position="156"/>
    </location>
</feature>
<dbReference type="InterPro" id="IPR027383">
    <property type="entry name" value="Znf_put"/>
</dbReference>
<feature type="compositionally biased region" description="Acidic residues" evidence="3">
    <location>
        <begin position="356"/>
        <end position="367"/>
    </location>
</feature>
<keyword evidence="4" id="KW-1133">Transmembrane helix</keyword>
<gene>
    <name evidence="6" type="ORF">H4Q31_00320</name>
</gene>
<name>A0A841TBG8_9BACL</name>
<accession>A0A841TBG8</accession>
<dbReference type="RefSeq" id="WP_185177079.1">
    <property type="nucleotide sequence ID" value="NZ_CBCSEP010000028.1"/>
</dbReference>
<dbReference type="Proteomes" id="UP000574133">
    <property type="component" value="Unassembled WGS sequence"/>
</dbReference>
<dbReference type="EMBL" id="JACJVN010000002">
    <property type="protein sequence ID" value="MBB6675771.1"/>
    <property type="molecule type" value="Genomic_DNA"/>
</dbReference>
<evidence type="ECO:0000259" key="5">
    <source>
        <dbReference type="Pfam" id="PF13490"/>
    </source>
</evidence>
<dbReference type="InterPro" id="IPR041916">
    <property type="entry name" value="Anti_sigma_zinc_sf"/>
</dbReference>
<comment type="similarity">
    <text evidence="1">Belongs to the zinc-associated anti-sigma factor (ZAS) superfamily. Anti-sigma-W factor family.</text>
</comment>
<evidence type="ECO:0000256" key="1">
    <source>
        <dbReference type="ARBA" id="ARBA00024353"/>
    </source>
</evidence>
<feature type="compositionally biased region" description="Acidic residues" evidence="3">
    <location>
        <begin position="249"/>
        <end position="259"/>
    </location>
</feature>
<dbReference type="Pfam" id="PF13490">
    <property type="entry name" value="zf-HC2"/>
    <property type="match status" value="1"/>
</dbReference>
<keyword evidence="4" id="KW-0472">Membrane</keyword>
<evidence type="ECO:0000256" key="4">
    <source>
        <dbReference type="SAM" id="Phobius"/>
    </source>
</evidence>
<evidence type="ECO:0000313" key="6">
    <source>
        <dbReference type="EMBL" id="MBB6675771.1"/>
    </source>
</evidence>
<feature type="region of interest" description="Disordered" evidence="3">
    <location>
        <begin position="128"/>
        <end position="269"/>
    </location>
</feature>
<dbReference type="AlphaFoldDB" id="A0A841TBG8"/>
<feature type="domain" description="Putative zinc-finger" evidence="5">
    <location>
        <begin position="3"/>
        <end position="37"/>
    </location>
</feature>
<feature type="compositionally biased region" description="Low complexity" evidence="3">
    <location>
        <begin position="191"/>
        <end position="200"/>
    </location>
</feature>
<feature type="transmembrane region" description="Helical" evidence="4">
    <location>
        <begin position="105"/>
        <end position="125"/>
    </location>
</feature>
<feature type="compositionally biased region" description="Polar residues" evidence="3">
    <location>
        <begin position="157"/>
        <end position="169"/>
    </location>
</feature>
<dbReference type="Gene3D" id="1.10.10.1320">
    <property type="entry name" value="Anti-sigma factor, zinc-finger domain"/>
    <property type="match status" value="1"/>
</dbReference>
<evidence type="ECO:0000313" key="7">
    <source>
        <dbReference type="Proteomes" id="UP000574133"/>
    </source>
</evidence>
<evidence type="ECO:0000256" key="2">
    <source>
        <dbReference type="ARBA" id="ARBA00024438"/>
    </source>
</evidence>
<reference evidence="6 7" key="1">
    <citation type="submission" date="2020-08" db="EMBL/GenBank/DDBJ databases">
        <title>Cohnella phylogeny.</title>
        <authorList>
            <person name="Dunlap C."/>
        </authorList>
    </citation>
    <scope>NUCLEOTIDE SEQUENCE [LARGE SCALE GENOMIC DNA]</scope>
    <source>
        <strain evidence="6 7">DSM 103658</strain>
    </source>
</reference>